<accession>A0A4Z0MSU8</accession>
<sequence>MANFLIVGAGIGGLTTAHALLGLGHSVRVYEAAPELREVGAGVVLGTNAMRALHQLGLHEAVQAHGTPVLHLNLLDQQGRVLQAADTSVFTQKLGFDNLGIHRAALQQVLLRKLPTGTVVLGKPFERFEETSTGLAVHFADGTTATADFLVGADGLRSRVRRQLLPNAEPRYAGYTCWRAIVDASRLQLPVGQSGETWGERGRRFGYVPVGGGRVYWFACLNSPEPQNPKFRAYRVADLQREFAQFHAPIPDLLSLTRNDQLLWNDILDLKPLRHLAYGRVLLLGDAGHATTPNMGQGAGMALEDAAVLSSCLSAEVDTRSAFRQFERRRLPRTTRIVQTSWRLGQVGQWENPLLTGLRNTVMRLLPDSVSRGQMAWLYEAT</sequence>
<evidence type="ECO:0000259" key="3">
    <source>
        <dbReference type="Pfam" id="PF01494"/>
    </source>
</evidence>
<dbReference type="Pfam" id="PF01494">
    <property type="entry name" value="FAD_binding_3"/>
    <property type="match status" value="1"/>
</dbReference>
<dbReference type="RefSeq" id="WP_135528909.1">
    <property type="nucleotide sequence ID" value="NZ_SRKZ01000001.1"/>
</dbReference>
<dbReference type="GO" id="GO:0071949">
    <property type="term" value="F:FAD binding"/>
    <property type="evidence" value="ECO:0007669"/>
    <property type="project" value="InterPro"/>
</dbReference>
<name>A0A4Z0MSU8_9BACT</name>
<evidence type="ECO:0000313" key="5">
    <source>
        <dbReference type="Proteomes" id="UP000298284"/>
    </source>
</evidence>
<keyword evidence="1" id="KW-0560">Oxidoreductase</keyword>
<proteinExistence type="predicted"/>
<dbReference type="Proteomes" id="UP000298284">
    <property type="component" value="Unassembled WGS sequence"/>
</dbReference>
<dbReference type="PANTHER" id="PTHR13789:SF309">
    <property type="entry name" value="PUTATIVE (AFU_ORTHOLOGUE AFUA_6G14510)-RELATED"/>
    <property type="match status" value="1"/>
</dbReference>
<keyword evidence="5" id="KW-1185">Reference proteome</keyword>
<evidence type="ECO:0000313" key="4">
    <source>
        <dbReference type="EMBL" id="TGD82751.1"/>
    </source>
</evidence>
<dbReference type="OrthoDB" id="9766816at2"/>
<keyword evidence="2 4" id="KW-0503">Monooxygenase</keyword>
<dbReference type="AlphaFoldDB" id="A0A4Z0MSU8"/>
<dbReference type="EMBL" id="SRKZ01000001">
    <property type="protein sequence ID" value="TGD82751.1"/>
    <property type="molecule type" value="Genomic_DNA"/>
</dbReference>
<evidence type="ECO:0000256" key="1">
    <source>
        <dbReference type="ARBA" id="ARBA00023002"/>
    </source>
</evidence>
<dbReference type="InterPro" id="IPR036188">
    <property type="entry name" value="FAD/NAD-bd_sf"/>
</dbReference>
<dbReference type="NCBIfam" id="NF005243">
    <property type="entry name" value="PRK06753.1"/>
    <property type="match status" value="1"/>
</dbReference>
<protein>
    <submittedName>
        <fullName evidence="4">Monooxygenase</fullName>
    </submittedName>
</protein>
<feature type="domain" description="FAD-binding" evidence="3">
    <location>
        <begin position="4"/>
        <end position="340"/>
    </location>
</feature>
<dbReference type="PRINTS" id="PR00420">
    <property type="entry name" value="RNGMNOXGNASE"/>
</dbReference>
<organism evidence="4 5">
    <name type="scientific">Hymenobacter wooponensis</name>
    <dbReference type="NCBI Taxonomy" id="1525360"/>
    <lineage>
        <taxon>Bacteria</taxon>
        <taxon>Pseudomonadati</taxon>
        <taxon>Bacteroidota</taxon>
        <taxon>Cytophagia</taxon>
        <taxon>Cytophagales</taxon>
        <taxon>Hymenobacteraceae</taxon>
        <taxon>Hymenobacter</taxon>
    </lineage>
</organism>
<dbReference type="InterPro" id="IPR050493">
    <property type="entry name" value="FAD-dep_Monooxygenase_BioMet"/>
</dbReference>
<dbReference type="GO" id="GO:0004497">
    <property type="term" value="F:monooxygenase activity"/>
    <property type="evidence" value="ECO:0007669"/>
    <property type="project" value="UniProtKB-KW"/>
</dbReference>
<evidence type="ECO:0000256" key="2">
    <source>
        <dbReference type="ARBA" id="ARBA00023033"/>
    </source>
</evidence>
<reference evidence="4 5" key="1">
    <citation type="submission" date="2019-04" db="EMBL/GenBank/DDBJ databases">
        <authorList>
            <person name="Feng G."/>
            <person name="Zhang J."/>
            <person name="Zhu H."/>
        </authorList>
    </citation>
    <scope>NUCLEOTIDE SEQUENCE [LARGE SCALE GENOMIC DNA]</scope>
    <source>
        <strain evidence="4 5">JCM 19491</strain>
    </source>
</reference>
<dbReference type="SUPFAM" id="SSF51905">
    <property type="entry name" value="FAD/NAD(P)-binding domain"/>
    <property type="match status" value="1"/>
</dbReference>
<dbReference type="Gene3D" id="3.50.50.60">
    <property type="entry name" value="FAD/NAD(P)-binding domain"/>
    <property type="match status" value="1"/>
</dbReference>
<gene>
    <name evidence="4" type="ORF">EU557_02915</name>
</gene>
<dbReference type="PANTHER" id="PTHR13789">
    <property type="entry name" value="MONOOXYGENASE"/>
    <property type="match status" value="1"/>
</dbReference>
<comment type="caution">
    <text evidence="4">The sequence shown here is derived from an EMBL/GenBank/DDBJ whole genome shotgun (WGS) entry which is preliminary data.</text>
</comment>
<dbReference type="InterPro" id="IPR002938">
    <property type="entry name" value="FAD-bd"/>
</dbReference>